<dbReference type="Pfam" id="PF00817">
    <property type="entry name" value="IMS"/>
    <property type="match status" value="1"/>
</dbReference>
<dbReference type="EMBL" id="JBHLUN010000001">
    <property type="protein sequence ID" value="MFC0406770.1"/>
    <property type="molecule type" value="Genomic_DNA"/>
</dbReference>
<accession>A0ABV6JM23</accession>
<evidence type="ECO:0000256" key="1">
    <source>
        <dbReference type="ARBA" id="ARBA00022763"/>
    </source>
</evidence>
<reference evidence="3 4" key="1">
    <citation type="submission" date="2024-09" db="EMBL/GenBank/DDBJ databases">
        <authorList>
            <person name="Sun Q."/>
            <person name="Mori K."/>
        </authorList>
    </citation>
    <scope>NUCLEOTIDE SEQUENCE [LARGE SCALE GENOMIC DNA]</scope>
    <source>
        <strain evidence="3 4">TBRC 5777</strain>
    </source>
</reference>
<dbReference type="InterPro" id="IPR043502">
    <property type="entry name" value="DNA/RNA_pol_sf"/>
</dbReference>
<dbReference type="PANTHER" id="PTHR35369">
    <property type="entry name" value="BLR3025 PROTEIN-RELATED"/>
    <property type="match status" value="1"/>
</dbReference>
<evidence type="ECO:0000313" key="3">
    <source>
        <dbReference type="EMBL" id="MFC0406770.1"/>
    </source>
</evidence>
<evidence type="ECO:0000313" key="4">
    <source>
        <dbReference type="Proteomes" id="UP001589865"/>
    </source>
</evidence>
<dbReference type="SUPFAM" id="SSF56672">
    <property type="entry name" value="DNA/RNA polymerases"/>
    <property type="match status" value="1"/>
</dbReference>
<dbReference type="PANTHER" id="PTHR35369:SF2">
    <property type="entry name" value="BLR3025 PROTEIN"/>
    <property type="match status" value="1"/>
</dbReference>
<keyword evidence="4" id="KW-1185">Reference proteome</keyword>
<dbReference type="RefSeq" id="WP_377042454.1">
    <property type="nucleotide sequence ID" value="NZ_JBHLUN010000001.1"/>
</dbReference>
<dbReference type="InterPro" id="IPR050356">
    <property type="entry name" value="SulA_CellDiv_inhibitor"/>
</dbReference>
<organism evidence="3 4">
    <name type="scientific">Roseomonas elaeocarpi</name>
    <dbReference type="NCBI Taxonomy" id="907779"/>
    <lineage>
        <taxon>Bacteria</taxon>
        <taxon>Pseudomonadati</taxon>
        <taxon>Pseudomonadota</taxon>
        <taxon>Alphaproteobacteria</taxon>
        <taxon>Acetobacterales</taxon>
        <taxon>Roseomonadaceae</taxon>
        <taxon>Roseomonas</taxon>
    </lineage>
</organism>
<dbReference type="Proteomes" id="UP001589865">
    <property type="component" value="Unassembled WGS sequence"/>
</dbReference>
<sequence length="513" mass="55618">MSRRILAAFLPRLGAQRLRRLHRAPCDQPPTATGDPATRPLATWRVQGNRRLLDSVDAPALPPGLLHPGQALADAQALCPDLLLHPADPAAEAALLHRLALWCLRFTPVVAVEGADGLLLDTTGSAALFGGERALVARLRDALRRAGFTARVVAAATPGMAAALSRSVESDLAVPPGEEATALRGSPIGVLRLPGDTVAQLRRLGLRNLAELAAQPRAPLVRRFGAEVMAALDDATGQRARPLRSVRPPADFTAARDLPEPILTRAAIDLQADRLLHELCASLRQAGQGARRLRFAGFRVDGEVQELAVGTLLPSADPAHLARLLREPLGTLRPDLGFERLVLEATETNPLPPEQLHAATLGPAGAERQALAALVDRLRQRTRVWRAAPRPAHLPEHAVARAAPLSPETPLPSGWGLRQRPVRLLRRPRPLGVLAEVPDGPPLRLILGRNTYRVLRAAGPERLEPPWWEDGPPRARRDYFRLQTAGGPRLWVCRLGENRADAPARWFLHGYFA</sequence>
<gene>
    <name evidence="3" type="ORF">ACFFGY_00830</name>
</gene>
<proteinExistence type="predicted"/>
<comment type="caution">
    <text evidence="3">The sequence shown here is derived from an EMBL/GenBank/DDBJ whole genome shotgun (WGS) entry which is preliminary data.</text>
</comment>
<keyword evidence="1" id="KW-0227">DNA damage</keyword>
<name>A0ABV6JM23_9PROT</name>
<feature type="domain" description="UmuC" evidence="2">
    <location>
        <begin position="68"/>
        <end position="163"/>
    </location>
</feature>
<dbReference type="InterPro" id="IPR001126">
    <property type="entry name" value="UmuC"/>
</dbReference>
<evidence type="ECO:0000259" key="2">
    <source>
        <dbReference type="Pfam" id="PF00817"/>
    </source>
</evidence>
<dbReference type="CDD" id="cd03468">
    <property type="entry name" value="PolY_like"/>
    <property type="match status" value="1"/>
</dbReference>
<protein>
    <submittedName>
        <fullName evidence="3">DNA polymerase Y family protein</fullName>
    </submittedName>
</protein>